<dbReference type="InParanoid" id="Q0TWN9"/>
<dbReference type="Proteomes" id="UP000001055">
    <property type="component" value="Unassembled WGS sequence"/>
</dbReference>
<dbReference type="RefSeq" id="XP_001806093.1">
    <property type="nucleotide sequence ID" value="XM_001806041.1"/>
</dbReference>
<gene>
    <name evidence="1" type="ORF">SNOG_15962</name>
</gene>
<sequence>MTLSPVLLFAGTVPRAPCKGNEGSVQLWVIDPSLWPELVVVDAKHFGTVVHGARRHA</sequence>
<evidence type="ECO:0000313" key="1">
    <source>
        <dbReference type="EMBL" id="EAT76541.1"/>
    </source>
</evidence>
<dbReference type="KEGG" id="pno:SNOG_15962"/>
<proteinExistence type="predicted"/>
<name>Q0TWN9_PHANO</name>
<dbReference type="HOGENOM" id="CLU_2997198_0_0_1"/>
<evidence type="ECO:0000313" key="2">
    <source>
        <dbReference type="Proteomes" id="UP000001055"/>
    </source>
</evidence>
<dbReference type="GeneID" id="5983023"/>
<dbReference type="AlphaFoldDB" id="Q0TWN9"/>
<organism evidence="1 2">
    <name type="scientific">Phaeosphaeria nodorum (strain SN15 / ATCC MYA-4574 / FGSC 10173)</name>
    <name type="common">Glume blotch fungus</name>
    <name type="synonym">Parastagonospora nodorum</name>
    <dbReference type="NCBI Taxonomy" id="321614"/>
    <lineage>
        <taxon>Eukaryota</taxon>
        <taxon>Fungi</taxon>
        <taxon>Dikarya</taxon>
        <taxon>Ascomycota</taxon>
        <taxon>Pezizomycotina</taxon>
        <taxon>Dothideomycetes</taxon>
        <taxon>Pleosporomycetidae</taxon>
        <taxon>Pleosporales</taxon>
        <taxon>Pleosporineae</taxon>
        <taxon>Phaeosphaeriaceae</taxon>
        <taxon>Parastagonospora</taxon>
    </lineage>
</organism>
<accession>Q0TWN9</accession>
<dbReference type="EMBL" id="CH445366">
    <property type="protein sequence ID" value="EAT76541.1"/>
    <property type="molecule type" value="Genomic_DNA"/>
</dbReference>
<protein>
    <submittedName>
        <fullName evidence="1">Uncharacterized protein</fullName>
    </submittedName>
</protein>
<reference evidence="2" key="1">
    <citation type="journal article" date="2007" name="Plant Cell">
        <title>Dothideomycete-plant interactions illuminated by genome sequencing and EST analysis of the wheat pathogen Stagonospora nodorum.</title>
        <authorList>
            <person name="Hane J.K."/>
            <person name="Lowe R.G."/>
            <person name="Solomon P.S."/>
            <person name="Tan K.C."/>
            <person name="Schoch C.L."/>
            <person name="Spatafora J.W."/>
            <person name="Crous P.W."/>
            <person name="Kodira C."/>
            <person name="Birren B.W."/>
            <person name="Galagan J.E."/>
            <person name="Torriani S.F."/>
            <person name="McDonald B.A."/>
            <person name="Oliver R.P."/>
        </authorList>
    </citation>
    <scope>NUCLEOTIDE SEQUENCE [LARGE SCALE GENOMIC DNA]</scope>
    <source>
        <strain evidence="2">SN15 / ATCC MYA-4574 / FGSC 10173</strain>
    </source>
</reference>